<organism evidence="4 5">
    <name type="scientific">Amniculicola lignicola CBS 123094</name>
    <dbReference type="NCBI Taxonomy" id="1392246"/>
    <lineage>
        <taxon>Eukaryota</taxon>
        <taxon>Fungi</taxon>
        <taxon>Dikarya</taxon>
        <taxon>Ascomycota</taxon>
        <taxon>Pezizomycotina</taxon>
        <taxon>Dothideomycetes</taxon>
        <taxon>Pleosporomycetidae</taxon>
        <taxon>Pleosporales</taxon>
        <taxon>Amniculicolaceae</taxon>
        <taxon>Amniculicola</taxon>
    </lineage>
</organism>
<dbReference type="InterPro" id="IPR001138">
    <property type="entry name" value="Zn2Cys6_DnaBD"/>
</dbReference>
<dbReference type="PANTHER" id="PTHR35392:SF1">
    <property type="entry name" value="ZN(II)2CYS6 TRANSCRIPTION FACTOR (EUROFUNG)"/>
    <property type="match status" value="1"/>
</dbReference>
<feature type="region of interest" description="Disordered" evidence="2">
    <location>
        <begin position="331"/>
        <end position="354"/>
    </location>
</feature>
<dbReference type="EMBL" id="ML977572">
    <property type="protein sequence ID" value="KAF2003410.1"/>
    <property type="molecule type" value="Genomic_DNA"/>
</dbReference>
<dbReference type="PROSITE" id="PS50048">
    <property type="entry name" value="ZN2_CY6_FUNGAL_2"/>
    <property type="match status" value="1"/>
</dbReference>
<dbReference type="Gene3D" id="4.10.240.10">
    <property type="entry name" value="Zn(2)-C6 fungal-type DNA-binding domain"/>
    <property type="match status" value="1"/>
</dbReference>
<keyword evidence="1" id="KW-0539">Nucleus</keyword>
<protein>
    <recommendedName>
        <fullName evidence="3">Zn(2)-C6 fungal-type domain-containing protein</fullName>
    </recommendedName>
</protein>
<dbReference type="Proteomes" id="UP000799779">
    <property type="component" value="Unassembled WGS sequence"/>
</dbReference>
<feature type="domain" description="Zn(2)-C6 fungal-type" evidence="3">
    <location>
        <begin position="368"/>
        <end position="403"/>
    </location>
</feature>
<dbReference type="AlphaFoldDB" id="A0A6A5WN85"/>
<keyword evidence="5" id="KW-1185">Reference proteome</keyword>
<dbReference type="GO" id="GO:0000981">
    <property type="term" value="F:DNA-binding transcription factor activity, RNA polymerase II-specific"/>
    <property type="evidence" value="ECO:0007669"/>
    <property type="project" value="InterPro"/>
</dbReference>
<gene>
    <name evidence="4" type="ORF">P154DRAFT_520016</name>
</gene>
<dbReference type="InterPro" id="IPR052973">
    <property type="entry name" value="Fungal_sec-metab_reg_TF"/>
</dbReference>
<dbReference type="OrthoDB" id="3921198at2759"/>
<evidence type="ECO:0000256" key="1">
    <source>
        <dbReference type="ARBA" id="ARBA00023242"/>
    </source>
</evidence>
<name>A0A6A5WN85_9PLEO</name>
<dbReference type="InterPro" id="IPR036864">
    <property type="entry name" value="Zn2-C6_fun-type_DNA-bd_sf"/>
</dbReference>
<proteinExistence type="predicted"/>
<dbReference type="PANTHER" id="PTHR35392">
    <property type="entry name" value="ZN(II)2CYS6 TRANSCRIPTION FACTOR (EUROFUNG)-RELATED-RELATED"/>
    <property type="match status" value="1"/>
</dbReference>
<evidence type="ECO:0000313" key="5">
    <source>
        <dbReference type="Proteomes" id="UP000799779"/>
    </source>
</evidence>
<evidence type="ECO:0000256" key="2">
    <source>
        <dbReference type="SAM" id="MobiDB-lite"/>
    </source>
</evidence>
<sequence length="781" mass="86240">MSGISQALAASEQWEELISWGDELYHPLFQGDFNVPKAPETNASFSSDYHVPESVTSEQPYPLSASFAVEDDPSYIISAPQSIIDGPSSAGQSFSLHSTSPSYSTTATSPLAARHDGHFHSAFGGSGHLCTPFQRPSDSPVLDTSEEIFLGRMNSNESFRTTSTNTFINPFIEGSPHAFNYLDVNSSQAFNNLGGWADQPQIVEPIPENAHPGAIPIPYASSMPILTTFPSFSWQEGAPQEHYRARAITIPQPQNRNSSYQSNLHVSRFGTHVPPMLSVSPEAKHRPRSSALSRSMSRSESRRSRNGLTSPSPTSNSFGWVSYLPNGQTNKLVASGTEGNRGRRQRGRTKALTPDQRRNAALMRVIGACSNCKKRKEKCDPGTPCKACLEHYKGDLVHFPCRDRVLSDLSKTFLSDRLGWHPTARALESFVKPGKFDIATGLTYTIPLTLGFGPPLALPVHALQVYDHNTLYHKHIIYSWPPSSSPPDTHQHAVLPAVLTPEALTTLPKTLDDHLSLLVTQHFHSFPLHCSSLRVLREIYVFYRSLPVTSSNSQLLRQALKLLVLVHIGGDLTLPSPSTEPVLAQLVYTSMPELVTATDTTPTPCFIRSQLGSVMPKLALSLMRDILSSLEQLFLNRECNEWPIAFAVLATVLMTIESIHYHDAKLPYHHPYDSTTPPDPKAKEEERKVDEQGIQSFFAFYSACFSGCHARLRPDWEGEAGARGAGMGMASEDAFVESVREAIRNAGPEKYLAGKAKAEREGEDMEFFFDRLVARLLLLKT</sequence>
<evidence type="ECO:0000259" key="3">
    <source>
        <dbReference type="PROSITE" id="PS50048"/>
    </source>
</evidence>
<feature type="compositionally biased region" description="Low complexity" evidence="2">
    <location>
        <begin position="98"/>
        <end position="108"/>
    </location>
</feature>
<evidence type="ECO:0000313" key="4">
    <source>
        <dbReference type="EMBL" id="KAF2003410.1"/>
    </source>
</evidence>
<feature type="region of interest" description="Disordered" evidence="2">
    <location>
        <begin position="271"/>
        <end position="314"/>
    </location>
</feature>
<feature type="region of interest" description="Disordered" evidence="2">
    <location>
        <begin position="88"/>
        <end position="108"/>
    </location>
</feature>
<dbReference type="SMART" id="SM00066">
    <property type="entry name" value="GAL4"/>
    <property type="match status" value="1"/>
</dbReference>
<accession>A0A6A5WN85</accession>
<dbReference type="Pfam" id="PF00172">
    <property type="entry name" value="Zn_clus"/>
    <property type="match status" value="1"/>
</dbReference>
<dbReference type="GO" id="GO:0008270">
    <property type="term" value="F:zinc ion binding"/>
    <property type="evidence" value="ECO:0007669"/>
    <property type="project" value="InterPro"/>
</dbReference>
<dbReference type="CDD" id="cd00067">
    <property type="entry name" value="GAL4"/>
    <property type="match status" value="1"/>
</dbReference>
<reference evidence="4" key="1">
    <citation type="journal article" date="2020" name="Stud. Mycol.">
        <title>101 Dothideomycetes genomes: a test case for predicting lifestyles and emergence of pathogens.</title>
        <authorList>
            <person name="Haridas S."/>
            <person name="Albert R."/>
            <person name="Binder M."/>
            <person name="Bloem J."/>
            <person name="Labutti K."/>
            <person name="Salamov A."/>
            <person name="Andreopoulos B."/>
            <person name="Baker S."/>
            <person name="Barry K."/>
            <person name="Bills G."/>
            <person name="Bluhm B."/>
            <person name="Cannon C."/>
            <person name="Castanera R."/>
            <person name="Culley D."/>
            <person name="Daum C."/>
            <person name="Ezra D."/>
            <person name="Gonzalez J."/>
            <person name="Henrissat B."/>
            <person name="Kuo A."/>
            <person name="Liang C."/>
            <person name="Lipzen A."/>
            <person name="Lutzoni F."/>
            <person name="Magnuson J."/>
            <person name="Mondo S."/>
            <person name="Nolan M."/>
            <person name="Ohm R."/>
            <person name="Pangilinan J."/>
            <person name="Park H.-J."/>
            <person name="Ramirez L."/>
            <person name="Alfaro M."/>
            <person name="Sun H."/>
            <person name="Tritt A."/>
            <person name="Yoshinaga Y."/>
            <person name="Zwiers L.-H."/>
            <person name="Turgeon B."/>
            <person name="Goodwin S."/>
            <person name="Spatafora J."/>
            <person name="Crous P."/>
            <person name="Grigoriev I."/>
        </authorList>
    </citation>
    <scope>NUCLEOTIDE SEQUENCE</scope>
    <source>
        <strain evidence="4">CBS 123094</strain>
    </source>
</reference>
<dbReference type="SUPFAM" id="SSF57701">
    <property type="entry name" value="Zn2/Cys6 DNA-binding domain"/>
    <property type="match status" value="1"/>
</dbReference>